<dbReference type="Proteomes" id="UP001597451">
    <property type="component" value="Unassembled WGS sequence"/>
</dbReference>
<gene>
    <name evidence="2" type="ORF">ACFSUN_13490</name>
</gene>
<sequence>MNIEITNIPVLETKHYLLRGIKEEDAKTLLLFMGDKKTMQYITPHPVRTESEMREEIAKYLKRFAEKKEIPWVILNKKTKEVVGQFRFHKLDLWHRKTEMGAIIREEYQKKGVMTEILEAVLEFGFHKLQLNRIVGDIFAGNKGSKKLMEKFGFQKEGVLRQTDFDGLHYHDTVVYSMLKREYEKKMQQVSENNWLM</sequence>
<dbReference type="PANTHER" id="PTHR43792:SF9">
    <property type="entry name" value="RIBOSOMAL-PROTEIN-ALANINE ACETYLTRANSFERASE"/>
    <property type="match status" value="1"/>
</dbReference>
<dbReference type="InterPro" id="IPR016181">
    <property type="entry name" value="Acyl_CoA_acyltransferase"/>
</dbReference>
<evidence type="ECO:0000313" key="2">
    <source>
        <dbReference type="EMBL" id="MFD2629795.1"/>
    </source>
</evidence>
<comment type="caution">
    <text evidence="2">The sequence shown here is derived from an EMBL/GenBank/DDBJ whole genome shotgun (WGS) entry which is preliminary data.</text>
</comment>
<keyword evidence="3" id="KW-1185">Reference proteome</keyword>
<dbReference type="PANTHER" id="PTHR43792">
    <property type="entry name" value="GNAT FAMILY, PUTATIVE (AFU_ORTHOLOGUE AFUA_3G00765)-RELATED-RELATED"/>
    <property type="match status" value="1"/>
</dbReference>
<proteinExistence type="predicted"/>
<dbReference type="SUPFAM" id="SSF55729">
    <property type="entry name" value="Acyl-CoA N-acyltransferases (Nat)"/>
    <property type="match status" value="1"/>
</dbReference>
<organism evidence="2 3">
    <name type="scientific">Oceanobacillus kapialis</name>
    <dbReference type="NCBI Taxonomy" id="481353"/>
    <lineage>
        <taxon>Bacteria</taxon>
        <taxon>Bacillati</taxon>
        <taxon>Bacillota</taxon>
        <taxon>Bacilli</taxon>
        <taxon>Bacillales</taxon>
        <taxon>Bacillaceae</taxon>
        <taxon>Oceanobacillus</taxon>
    </lineage>
</organism>
<feature type="domain" description="N-acetyltransferase" evidence="1">
    <location>
        <begin position="16"/>
        <end position="181"/>
    </location>
</feature>
<evidence type="ECO:0000259" key="1">
    <source>
        <dbReference type="PROSITE" id="PS51186"/>
    </source>
</evidence>
<dbReference type="GO" id="GO:0016746">
    <property type="term" value="F:acyltransferase activity"/>
    <property type="evidence" value="ECO:0007669"/>
    <property type="project" value="UniProtKB-KW"/>
</dbReference>
<dbReference type="Pfam" id="PF13302">
    <property type="entry name" value="Acetyltransf_3"/>
    <property type="match status" value="1"/>
</dbReference>
<dbReference type="Gene3D" id="3.40.630.30">
    <property type="match status" value="1"/>
</dbReference>
<dbReference type="PROSITE" id="PS51186">
    <property type="entry name" value="GNAT"/>
    <property type="match status" value="1"/>
</dbReference>
<dbReference type="EMBL" id="JBHUMX010000040">
    <property type="protein sequence ID" value="MFD2629795.1"/>
    <property type="molecule type" value="Genomic_DNA"/>
</dbReference>
<evidence type="ECO:0000313" key="3">
    <source>
        <dbReference type="Proteomes" id="UP001597451"/>
    </source>
</evidence>
<dbReference type="RefSeq" id="WP_379562583.1">
    <property type="nucleotide sequence ID" value="NZ_JBHUMX010000040.1"/>
</dbReference>
<keyword evidence="2" id="KW-0012">Acyltransferase</keyword>
<dbReference type="InterPro" id="IPR000182">
    <property type="entry name" value="GNAT_dom"/>
</dbReference>
<protein>
    <submittedName>
        <fullName evidence="2">GNAT family N-acetyltransferase</fullName>
        <ecNumber evidence="2">2.3.-.-</ecNumber>
    </submittedName>
</protein>
<name>A0ABW5Q331_9BACI</name>
<keyword evidence="2" id="KW-0808">Transferase</keyword>
<dbReference type="EC" id="2.3.-.-" evidence="2"/>
<accession>A0ABW5Q331</accession>
<dbReference type="InterPro" id="IPR051531">
    <property type="entry name" value="N-acetyltransferase"/>
</dbReference>
<reference evidence="3" key="1">
    <citation type="journal article" date="2019" name="Int. J. Syst. Evol. Microbiol.">
        <title>The Global Catalogue of Microorganisms (GCM) 10K type strain sequencing project: providing services to taxonomists for standard genome sequencing and annotation.</title>
        <authorList>
            <consortium name="The Broad Institute Genomics Platform"/>
            <consortium name="The Broad Institute Genome Sequencing Center for Infectious Disease"/>
            <person name="Wu L."/>
            <person name="Ma J."/>
        </authorList>
    </citation>
    <scope>NUCLEOTIDE SEQUENCE [LARGE SCALE GENOMIC DNA]</scope>
    <source>
        <strain evidence="3">TISTR 1858</strain>
    </source>
</reference>